<proteinExistence type="inferred from homology"/>
<dbReference type="Proteomes" id="UP000186513">
    <property type="component" value="Unassembled WGS sequence"/>
</dbReference>
<name>A0A1K2H4M1_9NEIS</name>
<sequence length="342" mass="36158">MKSEQHWIALDGAQGEGGGQVLRSALTLSMITGTPFEIQHIRAKRNKPGLLRQHLTAVQAAASICGAKLDGASLGSQTLRFCPGPIRGGDYRFAIGTAGSAGLVLQTLLPALWFAAVPSTVSVSGGTHNQAAPTADFLIRVWQPLLARMGVRQDLHIERYGFYPAGGGVLNASVQVGSQLQNLQLLERGERLGIAAEALVAAVPGSVARRELDRIHAQIAYVDGRIRELPANQGPGNVLMMELRHAALSEIFTAFGERGLSAEAVADQAAREARHYLDSQAAVGEYLADQLLLPMALAGGGAFTATTASDHLHSNIAVIEKFLPIEISVQAQSGGHYLIELG</sequence>
<feature type="domain" description="RNA 3'-terminal phosphate cyclase insert" evidence="8">
    <location>
        <begin position="186"/>
        <end position="277"/>
    </location>
</feature>
<comment type="function">
    <text evidence="5">Catalyzes the conversion of 3'-phosphate to a 2',3'-cyclic phosphodiester at the end of RNA. The mechanism of action of the enzyme occurs in 3 steps: (A) adenylation of the enzyme by ATP; (B) transfer of adenylate to an RNA-N3'P to produce RNA-N3'PP5'A; (C) and attack of the adjacent 2'-hydroxyl on the 3'-phosphorus in the diester linkage to produce the cyclic end product. The biological role of this enzyme is unknown but it is likely to function in some aspects of cellular RNA processing.</text>
</comment>
<feature type="domain" description="RNA 3'-terminal phosphate cyclase" evidence="7">
    <location>
        <begin position="15"/>
        <end position="329"/>
    </location>
</feature>
<gene>
    <name evidence="5" type="primary">rtcA</name>
    <name evidence="9" type="ORF">SAMN02745887_00293</name>
</gene>
<keyword evidence="5" id="KW-0067">ATP-binding</keyword>
<dbReference type="GO" id="GO:0005524">
    <property type="term" value="F:ATP binding"/>
    <property type="evidence" value="ECO:0007669"/>
    <property type="project" value="UniProtKB-KW"/>
</dbReference>
<evidence type="ECO:0000256" key="1">
    <source>
        <dbReference type="ARBA" id="ARBA00009206"/>
    </source>
</evidence>
<dbReference type="Gene3D" id="3.65.10.20">
    <property type="entry name" value="RNA 3'-terminal phosphate cyclase domain"/>
    <property type="match status" value="1"/>
</dbReference>
<dbReference type="PANTHER" id="PTHR11096:SF0">
    <property type="entry name" value="RNA 3'-TERMINAL PHOSPHATE CYCLASE"/>
    <property type="match status" value="1"/>
</dbReference>
<feature type="binding site" evidence="5">
    <location>
        <begin position="286"/>
        <end position="290"/>
    </location>
    <ligand>
        <name>ATP</name>
        <dbReference type="ChEBI" id="CHEBI:30616"/>
    </ligand>
</feature>
<dbReference type="SUPFAM" id="SSF52913">
    <property type="entry name" value="RNA 3'-terminal phosphate cyclase, RPTC, insert domain"/>
    <property type="match status" value="1"/>
</dbReference>
<keyword evidence="2 5" id="KW-0436">Ligase</keyword>
<evidence type="ECO:0000256" key="6">
    <source>
        <dbReference type="NCBIfam" id="TIGR03399"/>
    </source>
</evidence>
<dbReference type="Pfam" id="PF05189">
    <property type="entry name" value="RTC_insert"/>
    <property type="match status" value="1"/>
</dbReference>
<feature type="binding site" evidence="5">
    <location>
        <position position="106"/>
    </location>
    <ligand>
        <name>ATP</name>
        <dbReference type="ChEBI" id="CHEBI:30616"/>
    </ligand>
</feature>
<dbReference type="EC" id="6.5.1.4" evidence="5 6"/>
<dbReference type="NCBIfam" id="NF003247">
    <property type="entry name" value="PRK04204.1-3"/>
    <property type="match status" value="1"/>
</dbReference>
<protein>
    <recommendedName>
        <fullName evidence="5 6">RNA 3'-terminal phosphate cyclase</fullName>
        <shortName evidence="5">RNA cyclase</shortName>
        <shortName evidence="5">RNA-3'-phosphate cyclase</shortName>
        <ecNumber evidence="5 6">6.5.1.4</ecNumber>
    </recommendedName>
</protein>
<feature type="active site" description="Tele-AMP-histidine intermediate" evidence="5">
    <location>
        <position position="311"/>
    </location>
</feature>
<dbReference type="GO" id="GO:0003963">
    <property type="term" value="F:RNA-3'-phosphate cyclase activity"/>
    <property type="evidence" value="ECO:0007669"/>
    <property type="project" value="UniProtKB-UniRule"/>
</dbReference>
<evidence type="ECO:0000256" key="3">
    <source>
        <dbReference type="ARBA" id="ARBA00022741"/>
    </source>
</evidence>
<dbReference type="NCBIfam" id="TIGR03399">
    <property type="entry name" value="RNA_3prim_cycl"/>
    <property type="match status" value="1"/>
</dbReference>
<comment type="subcellular location">
    <subcellularLocation>
        <location evidence="5">Cytoplasm</location>
    </subcellularLocation>
</comment>
<evidence type="ECO:0000256" key="2">
    <source>
        <dbReference type="ARBA" id="ARBA00022598"/>
    </source>
</evidence>
<accession>A0A1K2H4M1</accession>
<dbReference type="InterPro" id="IPR000228">
    <property type="entry name" value="RNA3'_term_phos_cyc"/>
</dbReference>
<dbReference type="PANTHER" id="PTHR11096">
    <property type="entry name" value="RNA 3' TERMINAL PHOSPHATE CYCLASE"/>
    <property type="match status" value="1"/>
</dbReference>
<keyword evidence="10" id="KW-1185">Reference proteome</keyword>
<evidence type="ECO:0000256" key="4">
    <source>
        <dbReference type="ARBA" id="ARBA00024481"/>
    </source>
</evidence>
<dbReference type="AlphaFoldDB" id="A0A1K2H4M1"/>
<keyword evidence="3 5" id="KW-0547">Nucleotide-binding</keyword>
<dbReference type="NCBIfam" id="NF003246">
    <property type="entry name" value="PRK04204.1-2"/>
    <property type="match status" value="1"/>
</dbReference>
<dbReference type="InterPro" id="IPR037136">
    <property type="entry name" value="RNA3'_phos_cyclase_dom_sf"/>
</dbReference>
<organism evidence="9 10">
    <name type="scientific">Chitinimonas taiwanensis DSM 18899</name>
    <dbReference type="NCBI Taxonomy" id="1121279"/>
    <lineage>
        <taxon>Bacteria</taxon>
        <taxon>Pseudomonadati</taxon>
        <taxon>Pseudomonadota</taxon>
        <taxon>Betaproteobacteria</taxon>
        <taxon>Neisseriales</taxon>
        <taxon>Chitinibacteraceae</taxon>
        <taxon>Chitinimonas</taxon>
    </lineage>
</organism>
<dbReference type="InterPro" id="IPR023797">
    <property type="entry name" value="RNA3'_phos_cyclase_dom"/>
</dbReference>
<evidence type="ECO:0000313" key="9">
    <source>
        <dbReference type="EMBL" id="SFZ70738.1"/>
    </source>
</evidence>
<keyword evidence="5" id="KW-0963">Cytoplasm</keyword>
<dbReference type="PIRSF" id="PIRSF005378">
    <property type="entry name" value="RNA3'_term_phos_cycl_euk"/>
    <property type="match status" value="1"/>
</dbReference>
<evidence type="ECO:0000313" key="10">
    <source>
        <dbReference type="Proteomes" id="UP000186513"/>
    </source>
</evidence>
<dbReference type="GO" id="GO:0006396">
    <property type="term" value="P:RNA processing"/>
    <property type="evidence" value="ECO:0007669"/>
    <property type="project" value="UniProtKB-UniRule"/>
</dbReference>
<comment type="similarity">
    <text evidence="1 5">Belongs to the RNA 3'-terminal cyclase family. Type 1 subfamily.</text>
</comment>
<dbReference type="Gene3D" id="3.30.360.20">
    <property type="entry name" value="RNA 3'-terminal phosphate cyclase, insert domain"/>
    <property type="match status" value="1"/>
</dbReference>
<evidence type="ECO:0000259" key="8">
    <source>
        <dbReference type="Pfam" id="PF05189"/>
    </source>
</evidence>
<evidence type="ECO:0000256" key="5">
    <source>
        <dbReference type="HAMAP-Rule" id="MF_00200"/>
    </source>
</evidence>
<dbReference type="InterPro" id="IPR013792">
    <property type="entry name" value="RNA3'P_cycl/enolpyr_Trfase_a/b"/>
</dbReference>
<reference evidence="9 10" key="1">
    <citation type="submission" date="2016-11" db="EMBL/GenBank/DDBJ databases">
        <authorList>
            <person name="Jaros S."/>
            <person name="Januszkiewicz K."/>
            <person name="Wedrychowicz H."/>
        </authorList>
    </citation>
    <scope>NUCLEOTIDE SEQUENCE [LARGE SCALE GENOMIC DNA]</scope>
    <source>
        <strain evidence="9 10">DSM 18899</strain>
    </source>
</reference>
<dbReference type="Pfam" id="PF01137">
    <property type="entry name" value="RTC"/>
    <property type="match status" value="1"/>
</dbReference>
<dbReference type="STRING" id="1121279.SAMN02745887_00293"/>
<dbReference type="SUPFAM" id="SSF55205">
    <property type="entry name" value="EPT/RTPC-like"/>
    <property type="match status" value="2"/>
</dbReference>
<comment type="catalytic activity">
    <reaction evidence="4 5">
        <text>a 3'-end 3'-phospho-ribonucleotide-RNA + ATP = a 3'-end 2',3'-cyclophospho-ribonucleotide-RNA + AMP + diphosphate</text>
        <dbReference type="Rhea" id="RHEA:23976"/>
        <dbReference type="Rhea" id="RHEA-COMP:10463"/>
        <dbReference type="Rhea" id="RHEA-COMP:10464"/>
        <dbReference type="ChEBI" id="CHEBI:30616"/>
        <dbReference type="ChEBI" id="CHEBI:33019"/>
        <dbReference type="ChEBI" id="CHEBI:83062"/>
        <dbReference type="ChEBI" id="CHEBI:83064"/>
        <dbReference type="ChEBI" id="CHEBI:456215"/>
        <dbReference type="EC" id="6.5.1.4"/>
    </reaction>
</comment>
<dbReference type="RefSeq" id="WP_072426834.1">
    <property type="nucleotide sequence ID" value="NZ_FPKR01000001.1"/>
</dbReference>
<dbReference type="InterPro" id="IPR036553">
    <property type="entry name" value="RPTC_insert"/>
</dbReference>
<dbReference type="EMBL" id="FPKR01000001">
    <property type="protein sequence ID" value="SFZ70738.1"/>
    <property type="molecule type" value="Genomic_DNA"/>
</dbReference>
<dbReference type="OrthoDB" id="9789235at2"/>
<dbReference type="GO" id="GO:0005737">
    <property type="term" value="C:cytoplasm"/>
    <property type="evidence" value="ECO:0007669"/>
    <property type="project" value="UniProtKB-SubCell"/>
</dbReference>
<dbReference type="InterPro" id="IPR017770">
    <property type="entry name" value="RNA3'_term_phos_cyc_type_1"/>
</dbReference>
<dbReference type="HAMAP" id="MF_00200">
    <property type="entry name" value="RTC"/>
    <property type="match status" value="1"/>
</dbReference>
<evidence type="ECO:0000259" key="7">
    <source>
        <dbReference type="Pfam" id="PF01137"/>
    </source>
</evidence>
<dbReference type="InterPro" id="IPR013791">
    <property type="entry name" value="RNA3'-term_phos_cycl_insert"/>
</dbReference>